<evidence type="ECO:0000256" key="3">
    <source>
        <dbReference type="ARBA" id="ARBA00022527"/>
    </source>
</evidence>
<dbReference type="InterPro" id="IPR008271">
    <property type="entry name" value="Ser/Thr_kinase_AS"/>
</dbReference>
<keyword evidence="4" id="KW-0597">Phosphoprotein</keyword>
<comment type="catalytic activity">
    <reaction evidence="11">
        <text>L-threonyl-[protein] + ATP = O-phospho-L-threonyl-[protein] + ADP + H(+)</text>
        <dbReference type="Rhea" id="RHEA:46608"/>
        <dbReference type="Rhea" id="RHEA-COMP:11060"/>
        <dbReference type="Rhea" id="RHEA-COMP:11605"/>
        <dbReference type="ChEBI" id="CHEBI:15378"/>
        <dbReference type="ChEBI" id="CHEBI:30013"/>
        <dbReference type="ChEBI" id="CHEBI:30616"/>
        <dbReference type="ChEBI" id="CHEBI:61977"/>
        <dbReference type="ChEBI" id="CHEBI:456216"/>
        <dbReference type="EC" id="2.7.11.1"/>
    </reaction>
</comment>
<dbReference type="InterPro" id="IPR000961">
    <property type="entry name" value="AGC-kinase_C"/>
</dbReference>
<dbReference type="GO" id="GO:0004674">
    <property type="term" value="F:protein serine/threonine kinase activity"/>
    <property type="evidence" value="ECO:0007669"/>
    <property type="project" value="UniProtKB-KW"/>
</dbReference>
<evidence type="ECO:0000256" key="6">
    <source>
        <dbReference type="ARBA" id="ARBA00022723"/>
    </source>
</evidence>
<name>A0A3Q1B1E6_AMPOC</name>
<evidence type="ECO:0000256" key="9">
    <source>
        <dbReference type="ARBA" id="ARBA00022840"/>
    </source>
</evidence>
<dbReference type="PANTHER" id="PTHR22988">
    <property type="entry name" value="MYOTONIC DYSTROPHY S/T KINASE-RELATED"/>
    <property type="match status" value="1"/>
</dbReference>
<dbReference type="PROSITE" id="PS00108">
    <property type="entry name" value="PROTEIN_KINASE_ST"/>
    <property type="match status" value="1"/>
</dbReference>
<dbReference type="SMART" id="SM00133">
    <property type="entry name" value="S_TK_X"/>
    <property type="match status" value="1"/>
</dbReference>
<evidence type="ECO:0000256" key="2">
    <source>
        <dbReference type="ARBA" id="ARBA00012513"/>
    </source>
</evidence>
<protein>
    <recommendedName>
        <fullName evidence="2">non-specific serine/threonine protein kinase</fullName>
        <ecNumber evidence="2">2.7.11.1</ecNumber>
    </recommendedName>
</protein>
<keyword evidence="10" id="KW-0175">Coiled coil</keyword>
<dbReference type="InterPro" id="IPR011009">
    <property type="entry name" value="Kinase-like_dom_sf"/>
</dbReference>
<dbReference type="GO" id="GO:0031032">
    <property type="term" value="P:actomyosin structure organization"/>
    <property type="evidence" value="ECO:0007669"/>
    <property type="project" value="TreeGrafter"/>
</dbReference>
<dbReference type="Pfam" id="PF00069">
    <property type="entry name" value="Pkinase"/>
    <property type="match status" value="1"/>
</dbReference>
<dbReference type="SMART" id="SM00220">
    <property type="entry name" value="S_TKc"/>
    <property type="match status" value="1"/>
</dbReference>
<feature type="domain" description="AGC-kinase C-terminal" evidence="15">
    <location>
        <begin position="315"/>
        <end position="385"/>
    </location>
</feature>
<feature type="transmembrane region" description="Helical" evidence="13">
    <location>
        <begin position="389"/>
        <end position="410"/>
    </location>
</feature>
<evidence type="ECO:0000313" key="17">
    <source>
        <dbReference type="Proteomes" id="UP001501940"/>
    </source>
</evidence>
<gene>
    <name evidence="16" type="primary">SLC45A2</name>
</gene>
<keyword evidence="8" id="KW-0418">Kinase</keyword>
<evidence type="ECO:0000256" key="11">
    <source>
        <dbReference type="ARBA" id="ARBA00047899"/>
    </source>
</evidence>
<keyword evidence="17" id="KW-1185">Reference proteome</keyword>
<keyword evidence="13" id="KW-0472">Membrane</keyword>
<sequence length="420" mass="47589">CWSDAEPLVPGASLLNVSSWRVDGLAVRGKSKFSKTFRLTVRLSDGMCCSVHKRKKGQSGMHRQEREMRSTQQVYALKILNKWDILRRGETACYQEEREVLLRGDRHWITALHYAFQDDNYLYLVMDYYVGGDLLTLLSKFGDRLPEDMAQFYLAEMVMAIDSVHRLGYVHRDIKPDNILLTADGHIRLGDFGSCLKLLDDGMVYSSLAVGTPDYLSPEILRAVEGGGGYGPECDWWALGICAYEMLFGTTPFYAESISETYAKIIHFQEHFEFPPSGPEISEKACIFITGLICERKIRLGRKGFSDFRSHGFFCGLDWCSLHKLPAPFLPEVSNPTDTSNFDILDDSLSDMEMLSNVTDGAPMGVHLAFVGYSYTATRLYMQIRSNQILHLFVHLSGCIICFIIFYVIFLNSYELSCTG</sequence>
<dbReference type="PROSITE" id="PS51285">
    <property type="entry name" value="AGC_KINASE_CTER"/>
    <property type="match status" value="1"/>
</dbReference>
<dbReference type="SUPFAM" id="SSF56112">
    <property type="entry name" value="Protein kinase-like (PK-like)"/>
    <property type="match status" value="1"/>
</dbReference>
<keyword evidence="13" id="KW-0812">Transmembrane</keyword>
<comment type="similarity">
    <text evidence="1">Belongs to the protein kinase superfamily. AGC Ser/Thr protein kinase family. DMPK subfamily.</text>
</comment>
<evidence type="ECO:0000259" key="15">
    <source>
        <dbReference type="PROSITE" id="PS51285"/>
    </source>
</evidence>
<dbReference type="Proteomes" id="UP001501940">
    <property type="component" value="Chromosome 14"/>
</dbReference>
<dbReference type="Gene3D" id="1.10.510.10">
    <property type="entry name" value="Transferase(Phosphotransferase) domain 1"/>
    <property type="match status" value="1"/>
</dbReference>
<dbReference type="InterPro" id="IPR000719">
    <property type="entry name" value="Prot_kinase_dom"/>
</dbReference>
<evidence type="ECO:0000256" key="4">
    <source>
        <dbReference type="ARBA" id="ARBA00022553"/>
    </source>
</evidence>
<keyword evidence="13" id="KW-1133">Transmembrane helix</keyword>
<keyword evidence="6" id="KW-0479">Metal-binding</keyword>
<reference evidence="16 17" key="1">
    <citation type="submission" date="2022-01" db="EMBL/GenBank/DDBJ databases">
        <title>A chromosome-scale genome assembly of the false clownfish, Amphiprion ocellaris.</title>
        <authorList>
            <person name="Ryu T."/>
        </authorList>
    </citation>
    <scope>NUCLEOTIDE SEQUENCE [LARGE SCALE GENOMIC DNA]</scope>
</reference>
<dbReference type="EC" id="2.7.11.1" evidence="2"/>
<dbReference type="GeneTree" id="ENSGT01030000234517"/>
<dbReference type="GO" id="GO:0005524">
    <property type="term" value="F:ATP binding"/>
    <property type="evidence" value="ECO:0007669"/>
    <property type="project" value="UniProtKB-KW"/>
</dbReference>
<keyword evidence="5" id="KW-0808">Transferase</keyword>
<dbReference type="GO" id="GO:0005737">
    <property type="term" value="C:cytoplasm"/>
    <property type="evidence" value="ECO:0007669"/>
    <property type="project" value="TreeGrafter"/>
</dbReference>
<evidence type="ECO:0000256" key="8">
    <source>
        <dbReference type="ARBA" id="ARBA00022777"/>
    </source>
</evidence>
<evidence type="ECO:0000256" key="10">
    <source>
        <dbReference type="ARBA" id="ARBA00023054"/>
    </source>
</evidence>
<dbReference type="AlphaFoldDB" id="A0A3Q1B1E6"/>
<feature type="domain" description="Protein kinase" evidence="14">
    <location>
        <begin position="37"/>
        <end position="314"/>
    </location>
</feature>
<dbReference type="PANTHER" id="PTHR22988:SF79">
    <property type="entry name" value="LOW QUALITY PROTEIN: MYOTONIN-PROTEIN KINASE"/>
    <property type="match status" value="1"/>
</dbReference>
<dbReference type="STRING" id="80972.ENSAOCP00000007650"/>
<comment type="catalytic activity">
    <reaction evidence="12">
        <text>L-seryl-[protein] + ATP = O-phospho-L-seryl-[protein] + ADP + H(+)</text>
        <dbReference type="Rhea" id="RHEA:17989"/>
        <dbReference type="Rhea" id="RHEA-COMP:9863"/>
        <dbReference type="Rhea" id="RHEA-COMP:11604"/>
        <dbReference type="ChEBI" id="CHEBI:15378"/>
        <dbReference type="ChEBI" id="CHEBI:29999"/>
        <dbReference type="ChEBI" id="CHEBI:30616"/>
        <dbReference type="ChEBI" id="CHEBI:83421"/>
        <dbReference type="ChEBI" id="CHEBI:456216"/>
        <dbReference type="EC" id="2.7.11.1"/>
    </reaction>
</comment>
<dbReference type="GO" id="GO:0005856">
    <property type="term" value="C:cytoskeleton"/>
    <property type="evidence" value="ECO:0007669"/>
    <property type="project" value="TreeGrafter"/>
</dbReference>
<dbReference type="GO" id="GO:0046872">
    <property type="term" value="F:metal ion binding"/>
    <property type="evidence" value="ECO:0007669"/>
    <property type="project" value="UniProtKB-KW"/>
</dbReference>
<keyword evidence="7" id="KW-0547">Nucleotide-binding</keyword>
<evidence type="ECO:0000256" key="1">
    <source>
        <dbReference type="ARBA" id="ARBA00005719"/>
    </source>
</evidence>
<evidence type="ECO:0000259" key="14">
    <source>
        <dbReference type="PROSITE" id="PS50011"/>
    </source>
</evidence>
<dbReference type="FunFam" id="1.10.510.10:FF:000014">
    <property type="entry name" value="Non-specific serine/threonine protein kinase"/>
    <property type="match status" value="1"/>
</dbReference>
<evidence type="ECO:0000256" key="7">
    <source>
        <dbReference type="ARBA" id="ARBA00022741"/>
    </source>
</evidence>
<dbReference type="Gene3D" id="3.30.200.20">
    <property type="entry name" value="Phosphorylase Kinase, domain 1"/>
    <property type="match status" value="1"/>
</dbReference>
<evidence type="ECO:0000256" key="13">
    <source>
        <dbReference type="SAM" id="Phobius"/>
    </source>
</evidence>
<evidence type="ECO:0000313" key="16">
    <source>
        <dbReference type="Ensembl" id="ENSAOCP00000007650.2"/>
    </source>
</evidence>
<dbReference type="InterPro" id="IPR050839">
    <property type="entry name" value="Rho-assoc_Ser/Thr_Kinase"/>
</dbReference>
<evidence type="ECO:0000256" key="12">
    <source>
        <dbReference type="ARBA" id="ARBA00048679"/>
    </source>
</evidence>
<keyword evidence="3" id="KW-0723">Serine/threonine-protein kinase</keyword>
<accession>A0A3Q1B1E6</accession>
<keyword evidence="9" id="KW-0067">ATP-binding</keyword>
<organism evidence="16 17">
    <name type="scientific">Amphiprion ocellaris</name>
    <name type="common">Clown anemonefish</name>
    <dbReference type="NCBI Taxonomy" id="80972"/>
    <lineage>
        <taxon>Eukaryota</taxon>
        <taxon>Metazoa</taxon>
        <taxon>Chordata</taxon>
        <taxon>Craniata</taxon>
        <taxon>Vertebrata</taxon>
        <taxon>Euteleostomi</taxon>
        <taxon>Actinopterygii</taxon>
        <taxon>Neopterygii</taxon>
        <taxon>Teleostei</taxon>
        <taxon>Neoteleostei</taxon>
        <taxon>Acanthomorphata</taxon>
        <taxon>Ovalentaria</taxon>
        <taxon>Pomacentridae</taxon>
        <taxon>Amphiprion</taxon>
    </lineage>
</organism>
<proteinExistence type="inferred from homology"/>
<evidence type="ECO:0000256" key="5">
    <source>
        <dbReference type="ARBA" id="ARBA00022679"/>
    </source>
</evidence>
<dbReference type="Ensembl" id="ENSAOCT00000002453.2">
    <property type="protein sequence ID" value="ENSAOCP00000007650.2"/>
    <property type="gene ID" value="ENSAOCG00000011537.2"/>
</dbReference>
<dbReference type="PROSITE" id="PS50011">
    <property type="entry name" value="PROTEIN_KINASE_DOM"/>
    <property type="match status" value="1"/>
</dbReference>
<reference evidence="16" key="2">
    <citation type="submission" date="2025-08" db="UniProtKB">
        <authorList>
            <consortium name="Ensembl"/>
        </authorList>
    </citation>
    <scope>IDENTIFICATION</scope>
</reference>
<reference evidence="16" key="3">
    <citation type="submission" date="2025-09" db="UniProtKB">
        <authorList>
            <consortium name="Ensembl"/>
        </authorList>
    </citation>
    <scope>IDENTIFICATION</scope>
</reference>